<dbReference type="InterPro" id="IPR018062">
    <property type="entry name" value="HTH_AraC-typ_CS"/>
</dbReference>
<keyword evidence="3" id="KW-0804">Transcription</keyword>
<dbReference type="InterPro" id="IPR003313">
    <property type="entry name" value="AraC-bd"/>
</dbReference>
<dbReference type="Pfam" id="PF12833">
    <property type="entry name" value="HTH_18"/>
    <property type="match status" value="1"/>
</dbReference>
<dbReference type="PANTHER" id="PTHR43280">
    <property type="entry name" value="ARAC-FAMILY TRANSCRIPTIONAL REGULATOR"/>
    <property type="match status" value="1"/>
</dbReference>
<dbReference type="Proteomes" id="UP000473681">
    <property type="component" value="Unassembled WGS sequence"/>
</dbReference>
<dbReference type="InterPro" id="IPR011051">
    <property type="entry name" value="RmlC_Cupin_sf"/>
</dbReference>
<dbReference type="InterPro" id="IPR020449">
    <property type="entry name" value="Tscrpt_reg_AraC-type_HTH"/>
</dbReference>
<evidence type="ECO:0000313" key="6">
    <source>
        <dbReference type="EMBL" id="NFN36321.1"/>
    </source>
</evidence>
<dbReference type="RefSeq" id="WP_053341753.1">
    <property type="nucleotide sequence ID" value="NZ_LFPA01000147.1"/>
</dbReference>
<dbReference type="EMBL" id="SWOV01000089">
    <property type="protein sequence ID" value="NFF89595.1"/>
    <property type="molecule type" value="Genomic_DNA"/>
</dbReference>
<dbReference type="EMBL" id="SWVK01000022">
    <property type="protein sequence ID" value="NFN36321.1"/>
    <property type="molecule type" value="Genomic_DNA"/>
</dbReference>
<proteinExistence type="predicted"/>
<dbReference type="SUPFAM" id="SSF46689">
    <property type="entry name" value="Homeodomain-like"/>
    <property type="match status" value="2"/>
</dbReference>
<dbReference type="PANTHER" id="PTHR43280:SF2">
    <property type="entry name" value="HTH-TYPE TRANSCRIPTIONAL REGULATOR EXSA"/>
    <property type="match status" value="1"/>
</dbReference>
<dbReference type="InterPro" id="IPR014710">
    <property type="entry name" value="RmlC-like_jellyroll"/>
</dbReference>
<evidence type="ECO:0000256" key="2">
    <source>
        <dbReference type="ARBA" id="ARBA00023125"/>
    </source>
</evidence>
<accession>A0A0M1M2P0</accession>
<dbReference type="SMART" id="SM00342">
    <property type="entry name" value="HTH_ARAC"/>
    <property type="match status" value="1"/>
</dbReference>
<evidence type="ECO:0000313" key="5">
    <source>
        <dbReference type="EMBL" id="NFF89595.1"/>
    </source>
</evidence>
<dbReference type="InterPro" id="IPR009057">
    <property type="entry name" value="Homeodomain-like_sf"/>
</dbReference>
<keyword evidence="2" id="KW-0238">DNA-binding</keyword>
<dbReference type="InterPro" id="IPR018060">
    <property type="entry name" value="HTH_AraC"/>
</dbReference>
<dbReference type="SUPFAM" id="SSF51182">
    <property type="entry name" value="RmlC-like cupins"/>
    <property type="match status" value="1"/>
</dbReference>
<dbReference type="PRINTS" id="PR00032">
    <property type="entry name" value="HTHARAC"/>
</dbReference>
<dbReference type="AlphaFoldDB" id="A0A0M1M2P0"/>
<sequence length="305" mass="36135">MEKNQLKEIKKHGTVNFPCAFYYTESDSEDLIVKHHWHDQLELIHIKKGEFQVEIDMDKHVVHEEAICFINSEELHFIKSNHPCKESAIVFDLKMLSFDMFDSIQGSLIQPLLNGELKMPHFIFKKEKYGEEILKEYYEILDAYKISGQISQNPEGNIAEKLSSQIKIKASLLKILAILYENNLLIKENDNNKDYRVDYIKTAISYIQNNYSEKIHIKDLAKQINMNEQYFCRFFKRMIGKTPMEYVNEYRIKKAKQLLRETNRQVIDICLECGFHNMGNFIRVFKKHTGINPMKYRKDFGNKKS</sequence>
<comment type="caution">
    <text evidence="5">The sequence shown here is derived from an EMBL/GenBank/DDBJ whole genome shotgun (WGS) entry which is preliminary data.</text>
</comment>
<dbReference type="PROSITE" id="PS00041">
    <property type="entry name" value="HTH_ARAC_FAMILY_1"/>
    <property type="match status" value="1"/>
</dbReference>
<reference evidence="7 8" key="1">
    <citation type="submission" date="2019-04" db="EMBL/GenBank/DDBJ databases">
        <title>Genome sequencing of Clostridium botulinum Groups I-IV and Clostridium butyricum.</title>
        <authorList>
            <person name="Brunt J."/>
            <person name="Van Vliet A.H.M."/>
            <person name="Stringer S.C."/>
            <person name="Carter A.T."/>
            <person name="Peck M.W."/>
        </authorList>
    </citation>
    <scope>NUCLEOTIDE SEQUENCE [LARGE SCALE GENOMIC DNA]</scope>
    <source>
        <strain evidence="5 8">1605</strain>
        <strain evidence="6 7">CB-K-33E</strain>
    </source>
</reference>
<name>A0A0M1M2P0_CLOBO</name>
<protein>
    <submittedName>
        <fullName evidence="5">Helix-turn-helix domain-containing protein</fullName>
    </submittedName>
</protein>
<organism evidence="5 8">
    <name type="scientific">Clostridium botulinum</name>
    <dbReference type="NCBI Taxonomy" id="1491"/>
    <lineage>
        <taxon>Bacteria</taxon>
        <taxon>Bacillati</taxon>
        <taxon>Bacillota</taxon>
        <taxon>Clostridia</taxon>
        <taxon>Eubacteriales</taxon>
        <taxon>Clostridiaceae</taxon>
        <taxon>Clostridium</taxon>
    </lineage>
</organism>
<dbReference type="Gene3D" id="2.60.120.10">
    <property type="entry name" value="Jelly Rolls"/>
    <property type="match status" value="1"/>
</dbReference>
<evidence type="ECO:0000259" key="4">
    <source>
        <dbReference type="PROSITE" id="PS01124"/>
    </source>
</evidence>
<dbReference type="PROSITE" id="PS01124">
    <property type="entry name" value="HTH_ARAC_FAMILY_2"/>
    <property type="match status" value="1"/>
</dbReference>
<dbReference type="OrthoDB" id="9791615at2"/>
<dbReference type="Proteomes" id="UP000476820">
    <property type="component" value="Unassembled WGS sequence"/>
</dbReference>
<dbReference type="Gene3D" id="1.10.10.60">
    <property type="entry name" value="Homeodomain-like"/>
    <property type="match status" value="2"/>
</dbReference>
<dbReference type="GO" id="GO:0043565">
    <property type="term" value="F:sequence-specific DNA binding"/>
    <property type="evidence" value="ECO:0007669"/>
    <property type="project" value="InterPro"/>
</dbReference>
<evidence type="ECO:0000313" key="8">
    <source>
        <dbReference type="Proteomes" id="UP000476820"/>
    </source>
</evidence>
<evidence type="ECO:0000256" key="1">
    <source>
        <dbReference type="ARBA" id="ARBA00023015"/>
    </source>
</evidence>
<feature type="domain" description="HTH araC/xylS-type" evidence="4">
    <location>
        <begin position="201"/>
        <end position="299"/>
    </location>
</feature>
<dbReference type="Pfam" id="PF02311">
    <property type="entry name" value="AraC_binding"/>
    <property type="match status" value="1"/>
</dbReference>
<dbReference type="GO" id="GO:0003700">
    <property type="term" value="F:DNA-binding transcription factor activity"/>
    <property type="evidence" value="ECO:0007669"/>
    <property type="project" value="InterPro"/>
</dbReference>
<evidence type="ECO:0000256" key="3">
    <source>
        <dbReference type="ARBA" id="ARBA00023163"/>
    </source>
</evidence>
<keyword evidence="1" id="KW-0805">Transcription regulation</keyword>
<evidence type="ECO:0000313" key="7">
    <source>
        <dbReference type="Proteomes" id="UP000473681"/>
    </source>
</evidence>
<gene>
    <name evidence="5" type="ORF">FC774_17365</name>
    <name evidence="6" type="ORF">FDB51_14585</name>
</gene>